<dbReference type="Gene3D" id="3.30.559.30">
    <property type="entry name" value="Nonribosomal peptide synthetase, condensation domain"/>
    <property type="match status" value="1"/>
</dbReference>
<name>A0A8T4J5V6_9ACTN</name>
<keyword evidence="2" id="KW-1185">Reference proteome</keyword>
<evidence type="ECO:0000313" key="1">
    <source>
        <dbReference type="EMBL" id="MBR7678622.1"/>
    </source>
</evidence>
<dbReference type="SUPFAM" id="SSF52777">
    <property type="entry name" value="CoA-dependent acyltransferases"/>
    <property type="match status" value="1"/>
</dbReference>
<dbReference type="EMBL" id="JAGSMN010001642">
    <property type="protein sequence ID" value="MBR7678622.1"/>
    <property type="molecule type" value="Genomic_DNA"/>
</dbReference>
<dbReference type="AlphaFoldDB" id="A0A8T4J5V6"/>
<dbReference type="Proteomes" id="UP000675554">
    <property type="component" value="Unassembled WGS sequence"/>
</dbReference>
<accession>A0A8T4J5V6</accession>
<protein>
    <submittedName>
        <fullName evidence="1">Uncharacterized protein</fullName>
    </submittedName>
</protein>
<evidence type="ECO:0000313" key="2">
    <source>
        <dbReference type="Proteomes" id="UP000675554"/>
    </source>
</evidence>
<gene>
    <name evidence="1" type="ORF">KDA82_37815</name>
</gene>
<feature type="non-terminal residue" evidence="1">
    <location>
        <position position="82"/>
    </location>
</feature>
<reference evidence="1" key="1">
    <citation type="submission" date="2021-04" db="EMBL/GenBank/DDBJ databases">
        <title>Sequencing of actinobacteria type strains.</title>
        <authorList>
            <person name="Nguyen G.-S."/>
            <person name="Wentzel A."/>
        </authorList>
    </citation>
    <scope>NUCLEOTIDE SEQUENCE</scope>
    <source>
        <strain evidence="1">DSM 42095</strain>
    </source>
</reference>
<sequence>MQNVERAALELPGARVAASEPTVGGAATVPAKFDLDLSLAEVFDDEGRPCGLRGGLTASADLFDELTAGRMAEWFGQVLEQV</sequence>
<proteinExistence type="predicted"/>
<organism evidence="1 2">
    <name type="scientific">Streptomyces daliensis</name>
    <dbReference type="NCBI Taxonomy" id="299421"/>
    <lineage>
        <taxon>Bacteria</taxon>
        <taxon>Bacillati</taxon>
        <taxon>Actinomycetota</taxon>
        <taxon>Actinomycetes</taxon>
        <taxon>Kitasatosporales</taxon>
        <taxon>Streptomycetaceae</taxon>
        <taxon>Streptomyces</taxon>
    </lineage>
</organism>
<comment type="caution">
    <text evidence="1">The sequence shown here is derived from an EMBL/GenBank/DDBJ whole genome shotgun (WGS) entry which is preliminary data.</text>
</comment>